<reference evidence="1" key="1">
    <citation type="submission" date="2018-05" db="EMBL/GenBank/DDBJ databases">
        <authorList>
            <person name="Lanie J.A."/>
            <person name="Ng W.-L."/>
            <person name="Kazmierczak K.M."/>
            <person name="Andrzejewski T.M."/>
            <person name="Davidsen T.M."/>
            <person name="Wayne K.J."/>
            <person name="Tettelin H."/>
            <person name="Glass J.I."/>
            <person name="Rusch D."/>
            <person name="Podicherti R."/>
            <person name="Tsui H.-C.T."/>
            <person name="Winkler M.E."/>
        </authorList>
    </citation>
    <scope>NUCLEOTIDE SEQUENCE</scope>
</reference>
<dbReference type="AlphaFoldDB" id="A0A382EJJ9"/>
<sequence length="152" mass="16862">MFWKRRYVTHCNSDLPLGLEIALSSSPDLAACALSKRLHRPYFRPTSRTGQSFDHAGMSPWAARATVIVYRVLGSETRIVAETHRQVGYCVIEWNRVIQRGVAVGGGVCCRLLPVCEFNKAAKNVADCPASVYSNPVVRPVHALYPVLGYRS</sequence>
<evidence type="ECO:0000313" key="1">
    <source>
        <dbReference type="EMBL" id="SVB50870.1"/>
    </source>
</evidence>
<name>A0A382EJJ9_9ZZZZ</name>
<dbReference type="EMBL" id="UINC01044854">
    <property type="protein sequence ID" value="SVB50870.1"/>
    <property type="molecule type" value="Genomic_DNA"/>
</dbReference>
<protein>
    <submittedName>
        <fullName evidence="1">Uncharacterized protein</fullName>
    </submittedName>
</protein>
<gene>
    <name evidence="1" type="ORF">METZ01_LOCUS203724</name>
</gene>
<accession>A0A382EJJ9</accession>
<organism evidence="1">
    <name type="scientific">marine metagenome</name>
    <dbReference type="NCBI Taxonomy" id="408172"/>
    <lineage>
        <taxon>unclassified sequences</taxon>
        <taxon>metagenomes</taxon>
        <taxon>ecological metagenomes</taxon>
    </lineage>
</organism>
<proteinExistence type="predicted"/>